<dbReference type="InterPro" id="IPR005097">
    <property type="entry name" value="Sacchrp_dh_NADP-bd"/>
</dbReference>
<evidence type="ECO:0000313" key="2">
    <source>
        <dbReference type="EMBL" id="MBK8890309.1"/>
    </source>
</evidence>
<dbReference type="Pfam" id="PF03435">
    <property type="entry name" value="Sacchrp_dh_NADP"/>
    <property type="match status" value="1"/>
</dbReference>
<organism evidence="2 3">
    <name type="scientific">Candidatus Dechloromonas phosphorivorans</name>
    <dbReference type="NCBI Taxonomy" id="2899244"/>
    <lineage>
        <taxon>Bacteria</taxon>
        <taxon>Pseudomonadati</taxon>
        <taxon>Pseudomonadota</taxon>
        <taxon>Betaproteobacteria</taxon>
        <taxon>Rhodocyclales</taxon>
        <taxon>Azonexaceae</taxon>
        <taxon>Dechloromonas</taxon>
    </lineage>
</organism>
<dbReference type="AlphaFoldDB" id="A0A9D7LPW7"/>
<dbReference type="Gene3D" id="3.40.50.720">
    <property type="entry name" value="NAD(P)-binding Rossmann-like Domain"/>
    <property type="match status" value="1"/>
</dbReference>
<evidence type="ECO:0000259" key="1">
    <source>
        <dbReference type="Pfam" id="PF03435"/>
    </source>
</evidence>
<feature type="domain" description="Saccharopine dehydrogenase NADP binding" evidence="1">
    <location>
        <begin position="10"/>
        <end position="139"/>
    </location>
</feature>
<comment type="caution">
    <text evidence="2">The sequence shown here is derived from an EMBL/GenBank/DDBJ whole genome shotgun (WGS) entry which is preliminary data.</text>
</comment>
<dbReference type="InterPro" id="IPR051276">
    <property type="entry name" value="Saccharopine_DH-like_oxidrdct"/>
</dbReference>
<name>A0A9D7LPW7_9RHOO</name>
<dbReference type="GO" id="GO:0009247">
    <property type="term" value="P:glycolipid biosynthetic process"/>
    <property type="evidence" value="ECO:0007669"/>
    <property type="project" value="TreeGrafter"/>
</dbReference>
<dbReference type="Proteomes" id="UP000808146">
    <property type="component" value="Unassembled WGS sequence"/>
</dbReference>
<accession>A0A9D7LPW7</accession>
<dbReference type="GO" id="GO:0005886">
    <property type="term" value="C:plasma membrane"/>
    <property type="evidence" value="ECO:0007669"/>
    <property type="project" value="TreeGrafter"/>
</dbReference>
<proteinExistence type="predicted"/>
<gene>
    <name evidence="2" type="ORF">IPN75_07795</name>
</gene>
<dbReference type="PANTHER" id="PTHR12286">
    <property type="entry name" value="SACCHAROPINE DEHYDROGENASE-LIKE OXIDOREDUCTASE"/>
    <property type="match status" value="1"/>
</dbReference>
<dbReference type="EMBL" id="JADKBR010000005">
    <property type="protein sequence ID" value="MBK8890309.1"/>
    <property type="molecule type" value="Genomic_DNA"/>
</dbReference>
<dbReference type="PANTHER" id="PTHR12286:SF5">
    <property type="entry name" value="SACCHAROPINE DEHYDROGENASE-LIKE OXIDOREDUCTASE"/>
    <property type="match status" value="1"/>
</dbReference>
<dbReference type="InterPro" id="IPR036291">
    <property type="entry name" value="NAD(P)-bd_dom_sf"/>
</dbReference>
<protein>
    <submittedName>
        <fullName evidence="2">Saccharopine dehydrogenase NADP-binding domain-containing protein</fullName>
    </submittedName>
</protein>
<sequence>MNPSPPHDLIVFGATSFVGQILARHLFEQFGTHGKLNWAAAGRSIARLEELRASIGPAAAKLPLLVADAADEAALRKMCLGTKAVVSTVGPYALYGEPLVKVCAETGTDYCDLTGEAQWIRRMLSQYEETARKSGARIVHSCGFDSIPSDLGVLFLQQEAIRRFGQPCPSVKMRVKAMRGGLSGGTVASIMNVLKEAAADPQLRSELANPYSLCPGGYAPPIRQPDIRSAEYDSDFKAWVAPFIMSAINTRIVQRTNALTKQAYGADFRYDEAMLTGHGLKGRMTALGIAAGISGFMVAGAIGPARWALERFVLPAPGSGPSPQAQQQGFYDLRFIGRTDDGRSLMVKVTGDRDAGYGSTSKMLAQAAAFLARDLPKAEKPGGFWTPATLFGDRLIERLEKYSGIAFTVIDGGN</sequence>
<reference evidence="2" key="1">
    <citation type="submission" date="2020-10" db="EMBL/GenBank/DDBJ databases">
        <title>Connecting structure to function with the recovery of over 1000 high-quality activated sludge metagenome-assembled genomes encoding full-length rRNA genes using long-read sequencing.</title>
        <authorList>
            <person name="Singleton C.M."/>
            <person name="Petriglieri F."/>
            <person name="Kristensen J.M."/>
            <person name="Kirkegaard R.H."/>
            <person name="Michaelsen T.Y."/>
            <person name="Andersen M.H."/>
            <person name="Karst S.M."/>
            <person name="Dueholm M.S."/>
            <person name="Nielsen P.H."/>
            <person name="Albertsen M."/>
        </authorList>
    </citation>
    <scope>NUCLEOTIDE SEQUENCE</scope>
    <source>
        <strain evidence="2">OdNE_18-Q3-R46-58_BAT3C.305</strain>
    </source>
</reference>
<dbReference type="SUPFAM" id="SSF51735">
    <property type="entry name" value="NAD(P)-binding Rossmann-fold domains"/>
    <property type="match status" value="1"/>
</dbReference>
<evidence type="ECO:0000313" key="3">
    <source>
        <dbReference type="Proteomes" id="UP000808146"/>
    </source>
</evidence>